<dbReference type="EMBL" id="JACHHW010000002">
    <property type="protein sequence ID" value="MBB5186584.1"/>
    <property type="molecule type" value="Genomic_DNA"/>
</dbReference>
<accession>A0A840R202</accession>
<dbReference type="NCBIfam" id="TIGR02444">
    <property type="entry name" value="TIGR02444 family protein"/>
    <property type="match status" value="1"/>
</dbReference>
<comment type="caution">
    <text evidence="1">The sequence shown here is derived from an EMBL/GenBank/DDBJ whole genome shotgun (WGS) entry which is preliminary data.</text>
</comment>
<gene>
    <name evidence="1" type="ORF">HNQ57_000845</name>
</gene>
<dbReference type="RefSeq" id="WP_184461363.1">
    <property type="nucleotide sequence ID" value="NZ_JACHHW010000002.1"/>
</dbReference>
<dbReference type="Pfam" id="PF09523">
    <property type="entry name" value="DUF2390"/>
    <property type="match status" value="1"/>
</dbReference>
<sequence length="173" mass="19297">MDEKFVDDRPQGALQDYPLWDYALAVYSQPAIQAQCLVLQDRYGLDVNLLLAAGYWACAERCWSSTQVTELVAVSAELRESYVLPLRELRRKAEGSKRQDLYRALKNAELAAERLQIEALAQQLGGFSGNAKPKSQNRYLANLTMYAKRYKGSEQIKLAACLSELASSLAAAT</sequence>
<organism evidence="1 2">
    <name type="scientific">Zhongshania antarctica</name>
    <dbReference type="NCBI Taxonomy" id="641702"/>
    <lineage>
        <taxon>Bacteria</taxon>
        <taxon>Pseudomonadati</taxon>
        <taxon>Pseudomonadota</taxon>
        <taxon>Gammaproteobacteria</taxon>
        <taxon>Cellvibrionales</taxon>
        <taxon>Spongiibacteraceae</taxon>
        <taxon>Zhongshania</taxon>
    </lineage>
</organism>
<evidence type="ECO:0000313" key="1">
    <source>
        <dbReference type="EMBL" id="MBB5186584.1"/>
    </source>
</evidence>
<name>A0A840R202_9GAMM</name>
<reference evidence="1 2" key="1">
    <citation type="submission" date="2020-08" db="EMBL/GenBank/DDBJ databases">
        <title>Genomic Encyclopedia of Type Strains, Phase IV (KMG-IV): sequencing the most valuable type-strain genomes for metagenomic binning, comparative biology and taxonomic classification.</title>
        <authorList>
            <person name="Goeker M."/>
        </authorList>
    </citation>
    <scope>NUCLEOTIDE SEQUENCE [LARGE SCALE GENOMIC DNA]</scope>
    <source>
        <strain evidence="1 2">DSM 25701</strain>
    </source>
</reference>
<proteinExistence type="predicted"/>
<evidence type="ECO:0000313" key="2">
    <source>
        <dbReference type="Proteomes" id="UP000536640"/>
    </source>
</evidence>
<protein>
    <submittedName>
        <fullName evidence="1">Uncharacterized protein (TIGR02444 family)</fullName>
    </submittedName>
</protein>
<dbReference type="Proteomes" id="UP000536640">
    <property type="component" value="Unassembled WGS sequence"/>
</dbReference>
<keyword evidence="2" id="KW-1185">Reference proteome</keyword>
<dbReference type="AlphaFoldDB" id="A0A840R202"/>
<dbReference type="InterPro" id="IPR012659">
    <property type="entry name" value="CHP02444"/>
</dbReference>